<evidence type="ECO:0000256" key="3">
    <source>
        <dbReference type="ARBA" id="ARBA00023125"/>
    </source>
</evidence>
<evidence type="ECO:0000256" key="4">
    <source>
        <dbReference type="ARBA" id="ARBA00023163"/>
    </source>
</evidence>
<dbReference type="InterPro" id="IPR036271">
    <property type="entry name" value="Tet_transcr_reg_TetR-rel_C_sf"/>
</dbReference>
<dbReference type="PRINTS" id="PR00455">
    <property type="entry name" value="HTHTETR"/>
</dbReference>
<feature type="domain" description="HTH tetR-type" evidence="6">
    <location>
        <begin position="3"/>
        <end position="63"/>
    </location>
</feature>
<dbReference type="PANTHER" id="PTHR30055:SF175">
    <property type="entry name" value="HTH-TYPE TRANSCRIPTIONAL REPRESSOR KSTR2"/>
    <property type="match status" value="1"/>
</dbReference>
<dbReference type="InterPro" id="IPR001647">
    <property type="entry name" value="HTH_TetR"/>
</dbReference>
<reference evidence="7 8" key="1">
    <citation type="submission" date="2020-07" db="EMBL/GenBank/DDBJ databases">
        <authorList>
            <person name="Li M."/>
        </authorList>
    </citation>
    <scope>NUCLEOTIDE SEQUENCE [LARGE SCALE GENOMIC DNA]</scope>
    <source>
        <strain evidence="7 8">DSM 23284</strain>
    </source>
</reference>
<comment type="caution">
    <text evidence="7">The sequence shown here is derived from an EMBL/GenBank/DDBJ whole genome shotgun (WGS) entry which is preliminary data.</text>
</comment>
<dbReference type="GO" id="GO:0000976">
    <property type="term" value="F:transcription cis-regulatory region binding"/>
    <property type="evidence" value="ECO:0007669"/>
    <property type="project" value="TreeGrafter"/>
</dbReference>
<evidence type="ECO:0000259" key="6">
    <source>
        <dbReference type="PROSITE" id="PS50977"/>
    </source>
</evidence>
<evidence type="ECO:0000313" key="8">
    <source>
        <dbReference type="Proteomes" id="UP000559404"/>
    </source>
</evidence>
<keyword evidence="1" id="KW-0678">Repressor</keyword>
<evidence type="ECO:0000256" key="1">
    <source>
        <dbReference type="ARBA" id="ARBA00022491"/>
    </source>
</evidence>
<dbReference type="GO" id="GO:0003700">
    <property type="term" value="F:DNA-binding transcription factor activity"/>
    <property type="evidence" value="ECO:0007669"/>
    <property type="project" value="TreeGrafter"/>
</dbReference>
<proteinExistence type="predicted"/>
<dbReference type="Gene3D" id="1.10.357.10">
    <property type="entry name" value="Tetracycline Repressor, domain 2"/>
    <property type="match status" value="1"/>
</dbReference>
<dbReference type="Proteomes" id="UP000559404">
    <property type="component" value="Unassembled WGS sequence"/>
</dbReference>
<dbReference type="EMBL" id="JACEON010000027">
    <property type="protein sequence ID" value="MBA4613871.1"/>
    <property type="molecule type" value="Genomic_DNA"/>
</dbReference>
<dbReference type="AlphaFoldDB" id="A0A838XXT4"/>
<accession>A0A838XXT4</accession>
<dbReference type="PANTHER" id="PTHR30055">
    <property type="entry name" value="HTH-TYPE TRANSCRIPTIONAL REGULATOR RUTR"/>
    <property type="match status" value="1"/>
</dbReference>
<dbReference type="InterPro" id="IPR050109">
    <property type="entry name" value="HTH-type_TetR-like_transc_reg"/>
</dbReference>
<dbReference type="InterPro" id="IPR009057">
    <property type="entry name" value="Homeodomain-like_sf"/>
</dbReference>
<dbReference type="PROSITE" id="PS50977">
    <property type="entry name" value="HTH_TETR_2"/>
    <property type="match status" value="1"/>
</dbReference>
<protein>
    <submittedName>
        <fullName evidence="7">TetR/AcrR family transcriptional regulator</fullName>
    </submittedName>
</protein>
<keyword evidence="4" id="KW-0804">Transcription</keyword>
<dbReference type="SUPFAM" id="SSF46689">
    <property type="entry name" value="Homeodomain-like"/>
    <property type="match status" value="1"/>
</dbReference>
<reference evidence="7 8" key="2">
    <citation type="submission" date="2020-08" db="EMBL/GenBank/DDBJ databases">
        <title>Stappia taiwanensis sp. nov., isolated from a coastal thermal spring.</title>
        <authorList>
            <person name="Kampfer P."/>
        </authorList>
    </citation>
    <scope>NUCLEOTIDE SEQUENCE [LARGE SCALE GENOMIC DNA]</scope>
    <source>
        <strain evidence="7 8">DSM 23284</strain>
    </source>
</reference>
<evidence type="ECO:0000256" key="2">
    <source>
        <dbReference type="ARBA" id="ARBA00023015"/>
    </source>
</evidence>
<gene>
    <name evidence="7" type="ORF">H1W37_19610</name>
</gene>
<organism evidence="7 8">
    <name type="scientific">Stappia taiwanensis</name>
    <dbReference type="NCBI Taxonomy" id="992267"/>
    <lineage>
        <taxon>Bacteria</taxon>
        <taxon>Pseudomonadati</taxon>
        <taxon>Pseudomonadota</taxon>
        <taxon>Alphaproteobacteria</taxon>
        <taxon>Hyphomicrobiales</taxon>
        <taxon>Stappiaceae</taxon>
        <taxon>Stappia</taxon>
    </lineage>
</organism>
<name>A0A838XXT4_9HYPH</name>
<evidence type="ECO:0000256" key="5">
    <source>
        <dbReference type="PROSITE-ProRule" id="PRU00335"/>
    </source>
</evidence>
<keyword evidence="2" id="KW-0805">Transcription regulation</keyword>
<dbReference type="SUPFAM" id="SSF48498">
    <property type="entry name" value="Tetracyclin repressor-like, C-terminal domain"/>
    <property type="match status" value="1"/>
</dbReference>
<keyword evidence="8" id="KW-1185">Reference proteome</keyword>
<sequence>MARTSRGRIVAAARDLMRDKGYAGASMKDVADRVGLLKSSLYSHFPNKEALIPHVLALTQDEIFRAVEASGDWRADFEAFLTRLGEFLTASRRCIGLHLAYGLNECDRSLEPVRAFFDSLRDHLARLLKQGLDEEIAEDFALDTLTLLEGATLWLALKSDSGPMQAACAALRKRADGLALDVEASEARALLDGMVGDWRLASAVEKQLAMRLAETEADLLSVRAALAGQIEAESCFR</sequence>
<feature type="DNA-binding region" description="H-T-H motif" evidence="5">
    <location>
        <begin position="26"/>
        <end position="45"/>
    </location>
</feature>
<evidence type="ECO:0000313" key="7">
    <source>
        <dbReference type="EMBL" id="MBA4613871.1"/>
    </source>
</evidence>
<keyword evidence="3 5" id="KW-0238">DNA-binding</keyword>
<dbReference type="Pfam" id="PF00440">
    <property type="entry name" value="TetR_N"/>
    <property type="match status" value="1"/>
</dbReference>